<feature type="non-terminal residue" evidence="1">
    <location>
        <position position="34"/>
    </location>
</feature>
<proteinExistence type="predicted"/>
<dbReference type="AlphaFoldDB" id="A0A7J9KRD1"/>
<organism evidence="1 2">
    <name type="scientific">Gossypium schwendimanii</name>
    <name type="common">Cotton</name>
    <dbReference type="NCBI Taxonomy" id="34291"/>
    <lineage>
        <taxon>Eukaryota</taxon>
        <taxon>Viridiplantae</taxon>
        <taxon>Streptophyta</taxon>
        <taxon>Embryophyta</taxon>
        <taxon>Tracheophyta</taxon>
        <taxon>Spermatophyta</taxon>
        <taxon>Magnoliopsida</taxon>
        <taxon>eudicotyledons</taxon>
        <taxon>Gunneridae</taxon>
        <taxon>Pentapetalae</taxon>
        <taxon>rosids</taxon>
        <taxon>malvids</taxon>
        <taxon>Malvales</taxon>
        <taxon>Malvaceae</taxon>
        <taxon>Malvoideae</taxon>
        <taxon>Gossypium</taxon>
    </lineage>
</organism>
<keyword evidence="2" id="KW-1185">Reference proteome</keyword>
<protein>
    <submittedName>
        <fullName evidence="1">Uncharacterized protein</fullName>
    </submittedName>
</protein>
<dbReference type="Proteomes" id="UP000593576">
    <property type="component" value="Unassembled WGS sequence"/>
</dbReference>
<dbReference type="EMBL" id="JABFAF010000002">
    <property type="protein sequence ID" value="MBA0848769.1"/>
    <property type="molecule type" value="Genomic_DNA"/>
</dbReference>
<evidence type="ECO:0000313" key="1">
    <source>
        <dbReference type="EMBL" id="MBA0848769.1"/>
    </source>
</evidence>
<name>A0A7J9KRD1_GOSSC</name>
<dbReference type="OrthoDB" id="998882at2759"/>
<sequence>MVKNISGMSTLAIYNKLSEGFYLSWNYRRSDRVN</sequence>
<reference evidence="1 2" key="1">
    <citation type="journal article" date="2019" name="Genome Biol. Evol.">
        <title>Insights into the evolution of the New World diploid cottons (Gossypium, subgenus Houzingenia) based on genome sequencing.</title>
        <authorList>
            <person name="Grover C.E."/>
            <person name="Arick M.A. 2nd"/>
            <person name="Thrash A."/>
            <person name="Conover J.L."/>
            <person name="Sanders W.S."/>
            <person name="Peterson D.G."/>
            <person name="Frelichowski J.E."/>
            <person name="Scheffler J.A."/>
            <person name="Scheffler B.E."/>
            <person name="Wendel J.F."/>
        </authorList>
    </citation>
    <scope>NUCLEOTIDE SEQUENCE [LARGE SCALE GENOMIC DNA]</scope>
    <source>
        <strain evidence="1">1</strain>
        <tissue evidence="1">Leaf</tissue>
    </source>
</reference>
<accession>A0A7J9KRD1</accession>
<comment type="caution">
    <text evidence="1">The sequence shown here is derived from an EMBL/GenBank/DDBJ whole genome shotgun (WGS) entry which is preliminary data.</text>
</comment>
<gene>
    <name evidence="1" type="ORF">Goshw_006913</name>
</gene>
<evidence type="ECO:0000313" key="2">
    <source>
        <dbReference type="Proteomes" id="UP000593576"/>
    </source>
</evidence>